<reference evidence="1" key="1">
    <citation type="submission" date="2019-08" db="EMBL/GenBank/DDBJ databases">
        <authorList>
            <person name="Kucharzyk K."/>
            <person name="Murdoch R.W."/>
            <person name="Higgins S."/>
            <person name="Loffler F."/>
        </authorList>
    </citation>
    <scope>NUCLEOTIDE SEQUENCE</scope>
</reference>
<evidence type="ECO:0000313" key="1">
    <source>
        <dbReference type="EMBL" id="MPM37351.1"/>
    </source>
</evidence>
<dbReference type="Gene3D" id="3.10.129.10">
    <property type="entry name" value="Hotdog Thioesterase"/>
    <property type="match status" value="1"/>
</dbReference>
<organism evidence="1">
    <name type="scientific">bioreactor metagenome</name>
    <dbReference type="NCBI Taxonomy" id="1076179"/>
    <lineage>
        <taxon>unclassified sequences</taxon>
        <taxon>metagenomes</taxon>
        <taxon>ecological metagenomes</taxon>
    </lineage>
</organism>
<dbReference type="EMBL" id="VSSQ01007912">
    <property type="protein sequence ID" value="MPM37351.1"/>
    <property type="molecule type" value="Genomic_DNA"/>
</dbReference>
<proteinExistence type="predicted"/>
<dbReference type="AlphaFoldDB" id="A0A644ZBT7"/>
<evidence type="ECO:0008006" key="2">
    <source>
        <dbReference type="Google" id="ProtNLM"/>
    </source>
</evidence>
<sequence>MTSKANCLLFSLEELQAYKKISRDANPIHDTGLVFGILIMARVEAILSAHWDYQAITKYEYKFLKPLFVGERAQVEFLREGEFEVWRENECIGKGVCIGK</sequence>
<dbReference type="InterPro" id="IPR029069">
    <property type="entry name" value="HotDog_dom_sf"/>
</dbReference>
<comment type="caution">
    <text evidence="1">The sequence shown here is derived from an EMBL/GenBank/DDBJ whole genome shotgun (WGS) entry which is preliminary data.</text>
</comment>
<name>A0A644ZBT7_9ZZZZ</name>
<dbReference type="SUPFAM" id="SSF54637">
    <property type="entry name" value="Thioesterase/thiol ester dehydrase-isomerase"/>
    <property type="match status" value="1"/>
</dbReference>
<accession>A0A644ZBT7</accession>
<gene>
    <name evidence="1" type="ORF">SDC9_83961</name>
</gene>
<protein>
    <recommendedName>
        <fullName evidence="2">MaoC-like domain-containing protein</fullName>
    </recommendedName>
</protein>